<evidence type="ECO:0000256" key="13">
    <source>
        <dbReference type="ARBA" id="ARBA00044502"/>
    </source>
</evidence>
<dbReference type="PANTHER" id="PTHR33353">
    <property type="entry name" value="PUTATIVE (AFU_ORTHOLOGUE AFUA_1G12560)-RELATED"/>
    <property type="match status" value="1"/>
</dbReference>
<name>A0A5C3Q7X8_9APHY</name>
<sequence length="331" mass="34382">MHLLNPALLFVSALVSRVAAHGVVISIKANGKTYAGEPNPYQPTAASPIRAVSNNGPVTDVTDKHLACGNGNKVATMDVPVDAGSVATVQWTKPWPHLKGPIMTYLASCGEACSKVTDPTSLNWFKIDQLGAPSDNDTAWVQDTLLCNQPVQITIPSELKPGYYMIRHEIIALHLATTQGGAEFYPQCIQVEVKGTGNLVPPSEGIVHFPGAYRANDAGIAIYTAPDNDEHGYNVNKFYKFPGGPIPQLTPDSGDSGSSATSSASASDGPSSTGLSSATSSSEDATSSAGATQSAMGSVQPTSTSETPASATAAVSGSCHAKRGSIKRRRI</sequence>
<dbReference type="CDD" id="cd21175">
    <property type="entry name" value="LPMO_AA9"/>
    <property type="match status" value="1"/>
</dbReference>
<dbReference type="Pfam" id="PF03443">
    <property type="entry name" value="AA9"/>
    <property type="match status" value="1"/>
</dbReference>
<keyword evidence="4" id="KW-0479">Metal-binding</keyword>
<evidence type="ECO:0000313" key="19">
    <source>
        <dbReference type="EMBL" id="TFK94533.1"/>
    </source>
</evidence>
<evidence type="ECO:0000256" key="17">
    <source>
        <dbReference type="SAM" id="SignalP"/>
    </source>
</evidence>
<dbReference type="STRING" id="1314778.A0A5C3Q7X8"/>
<dbReference type="Proteomes" id="UP000308197">
    <property type="component" value="Unassembled WGS sequence"/>
</dbReference>
<dbReference type="Gene3D" id="2.70.50.70">
    <property type="match status" value="1"/>
</dbReference>
<keyword evidence="11" id="KW-0119">Carbohydrate metabolism</keyword>
<dbReference type="PANTHER" id="PTHR33353:SF10">
    <property type="entry name" value="ENDO-BETA-1,4-GLUCANASE D"/>
    <property type="match status" value="1"/>
</dbReference>
<keyword evidence="12" id="KW-0624">Polysaccharide degradation</keyword>
<keyword evidence="20" id="KW-1185">Reference proteome</keyword>
<evidence type="ECO:0000256" key="4">
    <source>
        <dbReference type="ARBA" id="ARBA00022723"/>
    </source>
</evidence>
<dbReference type="InParanoid" id="A0A5C3Q7X8"/>
<dbReference type="EMBL" id="ML210968">
    <property type="protein sequence ID" value="TFK94533.1"/>
    <property type="molecule type" value="Genomic_DNA"/>
</dbReference>
<keyword evidence="10" id="KW-1015">Disulfide bond</keyword>
<comment type="catalytic activity">
    <reaction evidence="14">
        <text>[(1-&gt;4)-beta-D-glucosyl]n+m + reduced acceptor + O2 = 4-dehydro-beta-D-glucosyl-[(1-&gt;4)-beta-D-glucosyl]n-1 + [(1-&gt;4)-beta-D-glucosyl]m + acceptor + H2O.</text>
        <dbReference type="EC" id="1.14.99.56"/>
    </reaction>
</comment>
<organism evidence="19 20">
    <name type="scientific">Polyporus arcularius HHB13444</name>
    <dbReference type="NCBI Taxonomy" id="1314778"/>
    <lineage>
        <taxon>Eukaryota</taxon>
        <taxon>Fungi</taxon>
        <taxon>Dikarya</taxon>
        <taxon>Basidiomycota</taxon>
        <taxon>Agaricomycotina</taxon>
        <taxon>Agaricomycetes</taxon>
        <taxon>Polyporales</taxon>
        <taxon>Polyporaceae</taxon>
        <taxon>Polyporus</taxon>
    </lineage>
</organism>
<evidence type="ECO:0000256" key="10">
    <source>
        <dbReference type="ARBA" id="ARBA00023157"/>
    </source>
</evidence>
<comment type="cofactor">
    <cofactor evidence="1">
        <name>Cu(2+)</name>
        <dbReference type="ChEBI" id="CHEBI:29036"/>
    </cofactor>
</comment>
<feature type="compositionally biased region" description="Basic residues" evidence="16">
    <location>
        <begin position="320"/>
        <end position="331"/>
    </location>
</feature>
<feature type="signal peptide" evidence="17">
    <location>
        <begin position="1"/>
        <end position="20"/>
    </location>
</feature>
<dbReference type="AlphaFoldDB" id="A0A5C3Q7X8"/>
<protein>
    <recommendedName>
        <fullName evidence="15">lytic cellulose monooxygenase (C4-dehydrogenating)</fullName>
        <ecNumber evidence="15">1.14.99.56</ecNumber>
    </recommendedName>
</protein>
<keyword evidence="9 19" id="KW-0503">Monooxygenase</keyword>
<keyword evidence="8" id="KW-0186">Copper</keyword>
<evidence type="ECO:0000256" key="2">
    <source>
        <dbReference type="ARBA" id="ARBA00004613"/>
    </source>
</evidence>
<feature type="compositionally biased region" description="Low complexity" evidence="16">
    <location>
        <begin position="250"/>
        <end position="292"/>
    </location>
</feature>
<dbReference type="GO" id="GO:0004497">
    <property type="term" value="F:monooxygenase activity"/>
    <property type="evidence" value="ECO:0007669"/>
    <property type="project" value="UniProtKB-KW"/>
</dbReference>
<proteinExistence type="inferred from homology"/>
<dbReference type="GO" id="GO:0005576">
    <property type="term" value="C:extracellular region"/>
    <property type="evidence" value="ECO:0007669"/>
    <property type="project" value="UniProtKB-SubCell"/>
</dbReference>
<accession>A0A5C3Q7X8</accession>
<reference evidence="19 20" key="1">
    <citation type="journal article" date="2019" name="Nat. Ecol. Evol.">
        <title>Megaphylogeny resolves global patterns of mushroom evolution.</title>
        <authorList>
            <person name="Varga T."/>
            <person name="Krizsan K."/>
            <person name="Foldi C."/>
            <person name="Dima B."/>
            <person name="Sanchez-Garcia M."/>
            <person name="Sanchez-Ramirez S."/>
            <person name="Szollosi G.J."/>
            <person name="Szarkandi J.G."/>
            <person name="Papp V."/>
            <person name="Albert L."/>
            <person name="Andreopoulos W."/>
            <person name="Angelini C."/>
            <person name="Antonin V."/>
            <person name="Barry K.W."/>
            <person name="Bougher N.L."/>
            <person name="Buchanan P."/>
            <person name="Buyck B."/>
            <person name="Bense V."/>
            <person name="Catcheside P."/>
            <person name="Chovatia M."/>
            <person name="Cooper J."/>
            <person name="Damon W."/>
            <person name="Desjardin D."/>
            <person name="Finy P."/>
            <person name="Geml J."/>
            <person name="Haridas S."/>
            <person name="Hughes K."/>
            <person name="Justo A."/>
            <person name="Karasinski D."/>
            <person name="Kautmanova I."/>
            <person name="Kiss B."/>
            <person name="Kocsube S."/>
            <person name="Kotiranta H."/>
            <person name="LaButti K.M."/>
            <person name="Lechner B.E."/>
            <person name="Liimatainen K."/>
            <person name="Lipzen A."/>
            <person name="Lukacs Z."/>
            <person name="Mihaltcheva S."/>
            <person name="Morgado L.N."/>
            <person name="Niskanen T."/>
            <person name="Noordeloos M.E."/>
            <person name="Ohm R.A."/>
            <person name="Ortiz-Santana B."/>
            <person name="Ovrebo C."/>
            <person name="Racz N."/>
            <person name="Riley R."/>
            <person name="Savchenko A."/>
            <person name="Shiryaev A."/>
            <person name="Soop K."/>
            <person name="Spirin V."/>
            <person name="Szebenyi C."/>
            <person name="Tomsovsky M."/>
            <person name="Tulloss R.E."/>
            <person name="Uehling J."/>
            <person name="Grigoriev I.V."/>
            <person name="Vagvolgyi C."/>
            <person name="Papp T."/>
            <person name="Martin F.M."/>
            <person name="Miettinen O."/>
            <person name="Hibbett D.S."/>
            <person name="Nagy L.G."/>
        </authorList>
    </citation>
    <scope>NUCLEOTIDE SEQUENCE [LARGE SCALE GENOMIC DNA]</scope>
    <source>
        <strain evidence="19 20">HHB13444</strain>
    </source>
</reference>
<comment type="similarity">
    <text evidence="13">Belongs to the polysaccharide monooxygenase AA9 family.</text>
</comment>
<gene>
    <name evidence="19" type="ORF">K466DRAFT_476345</name>
</gene>
<feature type="region of interest" description="Disordered" evidence="16">
    <location>
        <begin position="244"/>
        <end position="331"/>
    </location>
</feature>
<feature type="compositionally biased region" description="Low complexity" evidence="16">
    <location>
        <begin position="302"/>
        <end position="316"/>
    </location>
</feature>
<keyword evidence="7" id="KW-0560">Oxidoreductase</keyword>
<dbReference type="GO" id="GO:0046872">
    <property type="term" value="F:metal ion binding"/>
    <property type="evidence" value="ECO:0007669"/>
    <property type="project" value="UniProtKB-KW"/>
</dbReference>
<evidence type="ECO:0000259" key="18">
    <source>
        <dbReference type="Pfam" id="PF03443"/>
    </source>
</evidence>
<evidence type="ECO:0000256" key="12">
    <source>
        <dbReference type="ARBA" id="ARBA00023326"/>
    </source>
</evidence>
<keyword evidence="6" id="KW-0136">Cellulose degradation</keyword>
<evidence type="ECO:0000256" key="14">
    <source>
        <dbReference type="ARBA" id="ARBA00045077"/>
    </source>
</evidence>
<dbReference type="InterPro" id="IPR049892">
    <property type="entry name" value="AA9"/>
</dbReference>
<evidence type="ECO:0000256" key="3">
    <source>
        <dbReference type="ARBA" id="ARBA00022525"/>
    </source>
</evidence>
<evidence type="ECO:0000256" key="11">
    <source>
        <dbReference type="ARBA" id="ARBA00023277"/>
    </source>
</evidence>
<evidence type="ECO:0000256" key="15">
    <source>
        <dbReference type="ARBA" id="ARBA00047174"/>
    </source>
</evidence>
<dbReference type="GO" id="GO:0030245">
    <property type="term" value="P:cellulose catabolic process"/>
    <property type="evidence" value="ECO:0007669"/>
    <property type="project" value="UniProtKB-KW"/>
</dbReference>
<evidence type="ECO:0000256" key="6">
    <source>
        <dbReference type="ARBA" id="ARBA00023001"/>
    </source>
</evidence>
<keyword evidence="3" id="KW-0964">Secreted</keyword>
<dbReference type="EC" id="1.14.99.56" evidence="15"/>
<keyword evidence="5 17" id="KW-0732">Signal</keyword>
<evidence type="ECO:0000256" key="9">
    <source>
        <dbReference type="ARBA" id="ARBA00023033"/>
    </source>
</evidence>
<feature type="chain" id="PRO_5022958331" description="lytic cellulose monooxygenase (C4-dehydrogenating)" evidence="17">
    <location>
        <begin position="21"/>
        <end position="331"/>
    </location>
</feature>
<evidence type="ECO:0000256" key="8">
    <source>
        <dbReference type="ARBA" id="ARBA00023008"/>
    </source>
</evidence>
<evidence type="ECO:0000313" key="20">
    <source>
        <dbReference type="Proteomes" id="UP000308197"/>
    </source>
</evidence>
<feature type="domain" description="Auxiliary Activity family 9 catalytic" evidence="18">
    <location>
        <begin position="21"/>
        <end position="225"/>
    </location>
</feature>
<comment type="subcellular location">
    <subcellularLocation>
        <location evidence="2">Secreted</location>
    </subcellularLocation>
</comment>
<evidence type="ECO:0000256" key="7">
    <source>
        <dbReference type="ARBA" id="ARBA00023002"/>
    </source>
</evidence>
<dbReference type="InterPro" id="IPR005103">
    <property type="entry name" value="AA9_LPMO"/>
</dbReference>
<evidence type="ECO:0000256" key="5">
    <source>
        <dbReference type="ARBA" id="ARBA00022729"/>
    </source>
</evidence>
<evidence type="ECO:0000256" key="1">
    <source>
        <dbReference type="ARBA" id="ARBA00001973"/>
    </source>
</evidence>
<evidence type="ECO:0000256" key="16">
    <source>
        <dbReference type="SAM" id="MobiDB-lite"/>
    </source>
</evidence>